<organism evidence="2 3">
    <name type="scientific">Marinobacter zhanjiangensis</name>
    <dbReference type="NCBI Taxonomy" id="578215"/>
    <lineage>
        <taxon>Bacteria</taxon>
        <taxon>Pseudomonadati</taxon>
        <taxon>Pseudomonadota</taxon>
        <taxon>Gammaproteobacteria</taxon>
        <taxon>Pseudomonadales</taxon>
        <taxon>Marinobacteraceae</taxon>
        <taxon>Marinobacter</taxon>
    </lineage>
</organism>
<name>A0ABQ3B1C2_9GAMM</name>
<evidence type="ECO:0000313" key="3">
    <source>
        <dbReference type="Proteomes" id="UP000601597"/>
    </source>
</evidence>
<dbReference type="EMBL" id="BMXV01000004">
    <property type="protein sequence ID" value="GGY73427.1"/>
    <property type="molecule type" value="Genomic_DNA"/>
</dbReference>
<evidence type="ECO:0000256" key="1">
    <source>
        <dbReference type="SAM" id="Phobius"/>
    </source>
</evidence>
<keyword evidence="1" id="KW-0812">Transmembrane</keyword>
<dbReference type="RefSeq" id="WP_189576078.1">
    <property type="nucleotide sequence ID" value="NZ_BMXV01000004.1"/>
</dbReference>
<keyword evidence="1" id="KW-1133">Transmembrane helix</keyword>
<keyword evidence="1" id="KW-0472">Membrane</keyword>
<keyword evidence="3" id="KW-1185">Reference proteome</keyword>
<protein>
    <submittedName>
        <fullName evidence="2">Uncharacterized protein</fullName>
    </submittedName>
</protein>
<reference evidence="3" key="1">
    <citation type="journal article" date="2019" name="Int. J. Syst. Evol. Microbiol.">
        <title>The Global Catalogue of Microorganisms (GCM) 10K type strain sequencing project: providing services to taxonomists for standard genome sequencing and annotation.</title>
        <authorList>
            <consortium name="The Broad Institute Genomics Platform"/>
            <consortium name="The Broad Institute Genome Sequencing Center for Infectious Disease"/>
            <person name="Wu L."/>
            <person name="Ma J."/>
        </authorList>
    </citation>
    <scope>NUCLEOTIDE SEQUENCE [LARGE SCALE GENOMIC DNA]</scope>
    <source>
        <strain evidence="3">KCTC 22280</strain>
    </source>
</reference>
<gene>
    <name evidence="2" type="ORF">GCM10007071_20750</name>
</gene>
<accession>A0ABQ3B1C2</accession>
<proteinExistence type="predicted"/>
<dbReference type="Proteomes" id="UP000601597">
    <property type="component" value="Unassembled WGS sequence"/>
</dbReference>
<feature type="transmembrane region" description="Helical" evidence="1">
    <location>
        <begin position="22"/>
        <end position="41"/>
    </location>
</feature>
<evidence type="ECO:0000313" key="2">
    <source>
        <dbReference type="EMBL" id="GGY73427.1"/>
    </source>
</evidence>
<sequence>MENINEIRAAEPEDIAFDSVEIAGLVVPLLFAIMAIVLVALTPDSGSTGTASVDSKTASERAELIEQIQRR</sequence>
<comment type="caution">
    <text evidence="2">The sequence shown here is derived from an EMBL/GenBank/DDBJ whole genome shotgun (WGS) entry which is preliminary data.</text>
</comment>